<dbReference type="STRING" id="53326.A0A016US66"/>
<dbReference type="EMBL" id="JARK01001364">
    <property type="protein sequence ID" value="EYC18020.1"/>
    <property type="molecule type" value="Genomic_DNA"/>
</dbReference>
<proteinExistence type="predicted"/>
<gene>
    <name evidence="2" type="primary">Acey_s0028.g1635</name>
    <name evidence="2" type="ORF">Y032_0028g1635</name>
</gene>
<comment type="caution">
    <text evidence="2">The sequence shown here is derived from an EMBL/GenBank/DDBJ whole genome shotgun (WGS) entry which is preliminary data.</text>
</comment>
<keyword evidence="3" id="KW-1185">Reference proteome</keyword>
<evidence type="ECO:0000313" key="3">
    <source>
        <dbReference type="Proteomes" id="UP000024635"/>
    </source>
</evidence>
<sequence length="139" mass="15799">MDPGKNMADDRWKEACEIKENASQDRGVQNTSNIPIKDKNGKLLMSDEEQNNRWIDHFCNILNQPDPPQTYNFDDEREAIGAIYELDVNTDDMGVEETEAAIRSLRNKKAPGLDEIPAELLKEGGRTMVEQLTRLFNGC</sequence>
<dbReference type="OrthoDB" id="407509at2759"/>
<evidence type="ECO:0000256" key="1">
    <source>
        <dbReference type="SAM" id="MobiDB-lite"/>
    </source>
</evidence>
<reference evidence="3" key="1">
    <citation type="journal article" date="2015" name="Nat. Genet.">
        <title>The genome and transcriptome of the zoonotic hookworm Ancylostoma ceylanicum identify infection-specific gene families.</title>
        <authorList>
            <person name="Schwarz E.M."/>
            <person name="Hu Y."/>
            <person name="Antoshechkin I."/>
            <person name="Miller M.M."/>
            <person name="Sternberg P.W."/>
            <person name="Aroian R.V."/>
        </authorList>
    </citation>
    <scope>NUCLEOTIDE SEQUENCE</scope>
    <source>
        <strain evidence="3">HY135</strain>
    </source>
</reference>
<evidence type="ECO:0008006" key="4">
    <source>
        <dbReference type="Google" id="ProtNLM"/>
    </source>
</evidence>
<evidence type="ECO:0000313" key="2">
    <source>
        <dbReference type="EMBL" id="EYC18020.1"/>
    </source>
</evidence>
<accession>A0A016US66</accession>
<dbReference type="AlphaFoldDB" id="A0A016US66"/>
<protein>
    <recommendedName>
        <fullName evidence="4">Reverse transcriptase domain-containing protein</fullName>
    </recommendedName>
</protein>
<organism evidence="2 3">
    <name type="scientific">Ancylostoma ceylanicum</name>
    <dbReference type="NCBI Taxonomy" id="53326"/>
    <lineage>
        <taxon>Eukaryota</taxon>
        <taxon>Metazoa</taxon>
        <taxon>Ecdysozoa</taxon>
        <taxon>Nematoda</taxon>
        <taxon>Chromadorea</taxon>
        <taxon>Rhabditida</taxon>
        <taxon>Rhabditina</taxon>
        <taxon>Rhabditomorpha</taxon>
        <taxon>Strongyloidea</taxon>
        <taxon>Ancylostomatidae</taxon>
        <taxon>Ancylostomatinae</taxon>
        <taxon>Ancylostoma</taxon>
    </lineage>
</organism>
<feature type="region of interest" description="Disordered" evidence="1">
    <location>
        <begin position="19"/>
        <end position="42"/>
    </location>
</feature>
<name>A0A016US66_9BILA</name>
<feature type="compositionally biased region" description="Polar residues" evidence="1">
    <location>
        <begin position="24"/>
        <end position="34"/>
    </location>
</feature>
<dbReference type="Proteomes" id="UP000024635">
    <property type="component" value="Unassembled WGS sequence"/>
</dbReference>